<evidence type="ECO:0000256" key="1">
    <source>
        <dbReference type="ARBA" id="ARBA00004651"/>
    </source>
</evidence>
<evidence type="ECO:0000256" key="5">
    <source>
        <dbReference type="ARBA" id="ARBA00023136"/>
    </source>
</evidence>
<comment type="subcellular location">
    <subcellularLocation>
        <location evidence="1">Cell membrane</location>
        <topology evidence="1">Multi-pass membrane protein</topology>
    </subcellularLocation>
</comment>
<feature type="transmembrane region" description="Helical" evidence="6">
    <location>
        <begin position="86"/>
        <end position="109"/>
    </location>
</feature>
<feature type="transmembrane region" description="Helical" evidence="6">
    <location>
        <begin position="33"/>
        <end position="49"/>
    </location>
</feature>
<keyword evidence="3 6" id="KW-0812">Transmembrane</keyword>
<keyword evidence="7" id="KW-0378">Hydrolase</keyword>
<evidence type="ECO:0000313" key="8">
    <source>
        <dbReference type="Proteomes" id="UP000283255"/>
    </source>
</evidence>
<evidence type="ECO:0000256" key="4">
    <source>
        <dbReference type="ARBA" id="ARBA00022989"/>
    </source>
</evidence>
<evidence type="ECO:0000256" key="3">
    <source>
        <dbReference type="ARBA" id="ARBA00022692"/>
    </source>
</evidence>
<name>A0A418YDC7_9GAMM</name>
<comment type="caution">
    <text evidence="7">The sequence shown here is derived from an EMBL/GenBank/DDBJ whole genome shotgun (WGS) entry which is preliminary data.</text>
</comment>
<dbReference type="GO" id="GO:0016787">
    <property type="term" value="F:hydrolase activity"/>
    <property type="evidence" value="ECO:0007669"/>
    <property type="project" value="UniProtKB-KW"/>
</dbReference>
<protein>
    <submittedName>
        <fullName evidence="7">Murein hydrolase regulator LrgA</fullName>
    </submittedName>
</protein>
<proteinExistence type="predicted"/>
<dbReference type="PANTHER" id="PTHR33931:SF5">
    <property type="entry name" value="UPF0299 MEMBRANE PROTEIN YOHJ"/>
    <property type="match status" value="1"/>
</dbReference>
<dbReference type="EMBL" id="QZCH01000016">
    <property type="protein sequence ID" value="RJG42545.1"/>
    <property type="molecule type" value="Genomic_DNA"/>
</dbReference>
<dbReference type="RefSeq" id="WP_119911171.1">
    <property type="nucleotide sequence ID" value="NZ_QZCH01000016.1"/>
</dbReference>
<dbReference type="OrthoDB" id="385012at2"/>
<dbReference type="PANTHER" id="PTHR33931">
    <property type="entry name" value="HOLIN-LIKE PROTEIN CIDA-RELATED"/>
    <property type="match status" value="1"/>
</dbReference>
<dbReference type="InterPro" id="IPR005538">
    <property type="entry name" value="LrgA/CidA"/>
</dbReference>
<accession>A0A418YDC7</accession>
<organism evidence="7 8">
    <name type="scientific">Motilimonas pumila</name>
    <dbReference type="NCBI Taxonomy" id="2303987"/>
    <lineage>
        <taxon>Bacteria</taxon>
        <taxon>Pseudomonadati</taxon>
        <taxon>Pseudomonadota</taxon>
        <taxon>Gammaproteobacteria</taxon>
        <taxon>Alteromonadales</taxon>
        <taxon>Alteromonadales genera incertae sedis</taxon>
        <taxon>Motilimonas</taxon>
    </lineage>
</organism>
<reference evidence="7 8" key="1">
    <citation type="submission" date="2018-09" db="EMBL/GenBank/DDBJ databases">
        <authorList>
            <person name="Wang F."/>
        </authorList>
    </citation>
    <scope>NUCLEOTIDE SEQUENCE [LARGE SCALE GENOMIC DNA]</scope>
    <source>
        <strain evidence="7 8">PLHSC7-2</strain>
    </source>
</reference>
<reference evidence="7 8" key="2">
    <citation type="submission" date="2019-01" db="EMBL/GenBank/DDBJ databases">
        <title>Motilimonas pumilus sp. nov., isolated from the gut of sea cucumber (Apostichopus japonicus).</title>
        <authorList>
            <person name="Wang F.-Q."/>
            <person name="Ren L.-H."/>
            <person name="Lin Y.-W."/>
            <person name="Sun G.-H."/>
            <person name="Du Z.-J."/>
            <person name="Zhao J.-X."/>
            <person name="Liu X.-J."/>
            <person name="Liu L.-J."/>
        </authorList>
    </citation>
    <scope>NUCLEOTIDE SEQUENCE [LARGE SCALE GENOMIC DNA]</scope>
    <source>
        <strain evidence="7 8">PLHSC7-2</strain>
    </source>
</reference>
<keyword evidence="5 6" id="KW-0472">Membrane</keyword>
<feature type="transmembrane region" description="Helical" evidence="6">
    <location>
        <begin position="61"/>
        <end position="80"/>
    </location>
</feature>
<keyword evidence="8" id="KW-1185">Reference proteome</keyword>
<keyword evidence="2" id="KW-1003">Cell membrane</keyword>
<keyword evidence="4 6" id="KW-1133">Transmembrane helix</keyword>
<dbReference type="Pfam" id="PF03788">
    <property type="entry name" value="LrgA"/>
    <property type="match status" value="1"/>
</dbReference>
<evidence type="ECO:0000313" key="7">
    <source>
        <dbReference type="EMBL" id="RJG42545.1"/>
    </source>
</evidence>
<dbReference type="GO" id="GO:0005886">
    <property type="term" value="C:plasma membrane"/>
    <property type="evidence" value="ECO:0007669"/>
    <property type="project" value="UniProtKB-SubCell"/>
</dbReference>
<evidence type="ECO:0000256" key="6">
    <source>
        <dbReference type="SAM" id="Phobius"/>
    </source>
</evidence>
<dbReference type="AlphaFoldDB" id="A0A418YDC7"/>
<gene>
    <name evidence="7" type="ORF">D1Z90_12845</name>
</gene>
<evidence type="ECO:0000256" key="2">
    <source>
        <dbReference type="ARBA" id="ARBA00022475"/>
    </source>
</evidence>
<dbReference type="Proteomes" id="UP000283255">
    <property type="component" value="Unassembled WGS sequence"/>
</dbReference>
<sequence>MNFLIVRDAIILLLCLFAGKLIAHALPFVFPSSIIGMLVLFFCLTTGIFKLHQVETGANILLKYMALLFIPIGVGVMEYLELIGAQWPAIVGAMVIGTFIVLLVVGHMFQRLIK</sequence>